<accession>A0A7Z1AE30</accession>
<name>A0A7Z1AE30_9GAMM</name>
<sequence>MAEKRYQGIDKDPTGAMNPTGNIIRDAWVFGLIPETETCEGWLVQGINDLYDKVTKEWEKYGHLVSNLPPELAERHSRIYQRAISEAKDKGWNPELGEDD</sequence>
<proteinExistence type="predicted"/>
<reference evidence="1 2" key="1">
    <citation type="submission" date="2016-06" db="EMBL/GenBank/DDBJ databases">
        <title>Genome sequence of endosymbiont of Candidatus Endolucinida thiodiazotropha.</title>
        <authorList>
            <person name="Poehlein A."/>
            <person name="Koenig S."/>
            <person name="Heiden S.E."/>
            <person name="Thuermer A."/>
            <person name="Voget S."/>
            <person name="Daniel R."/>
            <person name="Markert S."/>
            <person name="Gros O."/>
            <person name="Schweder T."/>
        </authorList>
    </citation>
    <scope>NUCLEOTIDE SEQUENCE [LARGE SCALE GENOMIC DNA]</scope>
    <source>
        <strain evidence="1 2">COS</strain>
    </source>
</reference>
<dbReference type="RefSeq" id="WP_069126920.1">
    <property type="nucleotide sequence ID" value="NZ_MARB01000021.1"/>
</dbReference>
<evidence type="ECO:0000313" key="1">
    <source>
        <dbReference type="EMBL" id="ODJ86471.1"/>
    </source>
</evidence>
<dbReference type="Proteomes" id="UP000094769">
    <property type="component" value="Unassembled WGS sequence"/>
</dbReference>
<dbReference type="AlphaFoldDB" id="A0A7Z1AE30"/>
<dbReference type="OrthoDB" id="9791200at2"/>
<keyword evidence="2" id="KW-1185">Reference proteome</keyword>
<comment type="caution">
    <text evidence="1">The sequence shown here is derived from an EMBL/GenBank/DDBJ whole genome shotgun (WGS) entry which is preliminary data.</text>
</comment>
<organism evidence="1 2">
    <name type="scientific">Candidatus Thiodiazotropha endolucinida</name>
    <dbReference type="NCBI Taxonomy" id="1655433"/>
    <lineage>
        <taxon>Bacteria</taxon>
        <taxon>Pseudomonadati</taxon>
        <taxon>Pseudomonadota</taxon>
        <taxon>Gammaproteobacteria</taxon>
        <taxon>Chromatiales</taxon>
        <taxon>Sedimenticolaceae</taxon>
        <taxon>Candidatus Thiodiazotropha</taxon>
    </lineage>
</organism>
<dbReference type="EMBL" id="MARB01000021">
    <property type="protein sequence ID" value="ODJ86471.1"/>
    <property type="molecule type" value="Genomic_DNA"/>
</dbReference>
<evidence type="ECO:0000313" key="2">
    <source>
        <dbReference type="Proteomes" id="UP000094769"/>
    </source>
</evidence>
<gene>
    <name evidence="1" type="ORF">CODIS_32550</name>
</gene>
<protein>
    <submittedName>
        <fullName evidence="1">Uncharacterized protein</fullName>
    </submittedName>
</protein>